<organism evidence="1 2">
    <name type="scientific">Taxus chinensis</name>
    <name type="common">Chinese yew</name>
    <name type="synonym">Taxus wallichiana var. chinensis</name>
    <dbReference type="NCBI Taxonomy" id="29808"/>
    <lineage>
        <taxon>Eukaryota</taxon>
        <taxon>Viridiplantae</taxon>
        <taxon>Streptophyta</taxon>
        <taxon>Embryophyta</taxon>
        <taxon>Tracheophyta</taxon>
        <taxon>Spermatophyta</taxon>
        <taxon>Pinopsida</taxon>
        <taxon>Pinidae</taxon>
        <taxon>Conifers II</taxon>
        <taxon>Cupressales</taxon>
        <taxon>Taxaceae</taxon>
        <taxon>Taxus</taxon>
    </lineage>
</organism>
<dbReference type="AlphaFoldDB" id="A0AA38GIZ2"/>
<name>A0AA38GIZ2_TAXCH</name>
<feature type="non-terminal residue" evidence="1">
    <location>
        <position position="1"/>
    </location>
</feature>
<accession>A0AA38GIZ2</accession>
<proteinExistence type="predicted"/>
<evidence type="ECO:0000313" key="1">
    <source>
        <dbReference type="EMBL" id="KAH9322688.1"/>
    </source>
</evidence>
<dbReference type="EMBL" id="JAHRHJ020000003">
    <property type="protein sequence ID" value="KAH9322688.1"/>
    <property type="molecule type" value="Genomic_DNA"/>
</dbReference>
<gene>
    <name evidence="1" type="ORF">KI387_017327</name>
</gene>
<reference evidence="1 2" key="1">
    <citation type="journal article" date="2021" name="Nat. Plants">
        <title>The Taxus genome provides insights into paclitaxel biosynthesis.</title>
        <authorList>
            <person name="Xiong X."/>
            <person name="Gou J."/>
            <person name="Liao Q."/>
            <person name="Li Y."/>
            <person name="Zhou Q."/>
            <person name="Bi G."/>
            <person name="Li C."/>
            <person name="Du R."/>
            <person name="Wang X."/>
            <person name="Sun T."/>
            <person name="Guo L."/>
            <person name="Liang H."/>
            <person name="Lu P."/>
            <person name="Wu Y."/>
            <person name="Zhang Z."/>
            <person name="Ro D.K."/>
            <person name="Shang Y."/>
            <person name="Huang S."/>
            <person name="Yan J."/>
        </authorList>
    </citation>
    <scope>NUCLEOTIDE SEQUENCE [LARGE SCALE GENOMIC DNA]</scope>
    <source>
        <strain evidence="1">Ta-2019</strain>
    </source>
</reference>
<keyword evidence="2" id="KW-1185">Reference proteome</keyword>
<protein>
    <submittedName>
        <fullName evidence="1">Uncharacterized protein</fullName>
    </submittedName>
</protein>
<comment type="caution">
    <text evidence="1">The sequence shown here is derived from an EMBL/GenBank/DDBJ whole genome shotgun (WGS) entry which is preliminary data.</text>
</comment>
<sequence length="62" mass="7040">ALKDEMKKEYQALDMCVVLDSIIRTPTIKEDNEVLKVVNNATLGCNERLALVEEKYKVLTEA</sequence>
<evidence type="ECO:0000313" key="2">
    <source>
        <dbReference type="Proteomes" id="UP000824469"/>
    </source>
</evidence>
<dbReference type="Proteomes" id="UP000824469">
    <property type="component" value="Unassembled WGS sequence"/>
</dbReference>